<sequence>MDVQILSLISQYGFPMVVAMFSLMRLEKTIQTNTKVMQAIAVKMGVSVEIDKSTD</sequence>
<dbReference type="AlphaFoldDB" id="A0A6G4A560"/>
<accession>A0A6G4A560</accession>
<feature type="transmembrane region" description="Helical" evidence="1">
    <location>
        <begin position="6"/>
        <end position="26"/>
    </location>
</feature>
<evidence type="ECO:0000313" key="2">
    <source>
        <dbReference type="EMBL" id="NEW09428.1"/>
    </source>
</evidence>
<gene>
    <name evidence="2" type="ORF">GK047_26145</name>
</gene>
<dbReference type="EMBL" id="JAAIKC010000017">
    <property type="protein sequence ID" value="NEW09428.1"/>
    <property type="molecule type" value="Genomic_DNA"/>
</dbReference>
<keyword evidence="1" id="KW-0812">Transmembrane</keyword>
<name>A0A6G4A560_9BACL</name>
<keyword evidence="1" id="KW-0472">Membrane</keyword>
<organism evidence="2">
    <name type="scientific">Paenibacillus sp. SYP-B3998</name>
    <dbReference type="NCBI Taxonomy" id="2678564"/>
    <lineage>
        <taxon>Bacteria</taxon>
        <taxon>Bacillati</taxon>
        <taxon>Bacillota</taxon>
        <taxon>Bacilli</taxon>
        <taxon>Bacillales</taxon>
        <taxon>Paenibacillaceae</taxon>
        <taxon>Paenibacillus</taxon>
    </lineage>
</organism>
<dbReference type="Pfam" id="PF12841">
    <property type="entry name" value="YvrJ"/>
    <property type="match status" value="1"/>
</dbReference>
<keyword evidence="1" id="KW-1133">Transmembrane helix</keyword>
<comment type="caution">
    <text evidence="2">The sequence shown here is derived from an EMBL/GenBank/DDBJ whole genome shotgun (WGS) entry which is preliminary data.</text>
</comment>
<proteinExistence type="predicted"/>
<dbReference type="RefSeq" id="WP_163953263.1">
    <property type="nucleotide sequence ID" value="NZ_JAAIKC010000017.1"/>
</dbReference>
<reference evidence="2" key="1">
    <citation type="submission" date="2020-02" db="EMBL/GenBank/DDBJ databases">
        <authorList>
            <person name="Shen X.-R."/>
            <person name="Zhang Y.-X."/>
        </authorList>
    </citation>
    <scope>NUCLEOTIDE SEQUENCE</scope>
    <source>
        <strain evidence="2">SYP-B3998</strain>
    </source>
</reference>
<dbReference type="InterPro" id="IPR024419">
    <property type="entry name" value="YvrJ"/>
</dbReference>
<protein>
    <submittedName>
        <fullName evidence="2">YvrJ family protein</fullName>
    </submittedName>
</protein>
<evidence type="ECO:0000256" key="1">
    <source>
        <dbReference type="SAM" id="Phobius"/>
    </source>
</evidence>